<evidence type="ECO:0000313" key="3">
    <source>
        <dbReference type="Proteomes" id="UP001642464"/>
    </source>
</evidence>
<feature type="non-terminal residue" evidence="2">
    <location>
        <position position="455"/>
    </location>
</feature>
<evidence type="ECO:0000256" key="1">
    <source>
        <dbReference type="SAM" id="MobiDB-lite"/>
    </source>
</evidence>
<dbReference type="CDD" id="cd09272">
    <property type="entry name" value="RNase_HI_RT_Ty1"/>
    <property type="match status" value="1"/>
</dbReference>
<accession>A0ABP0HR42</accession>
<organism evidence="2 3">
    <name type="scientific">Durusdinium trenchii</name>
    <dbReference type="NCBI Taxonomy" id="1381693"/>
    <lineage>
        <taxon>Eukaryota</taxon>
        <taxon>Sar</taxon>
        <taxon>Alveolata</taxon>
        <taxon>Dinophyceae</taxon>
        <taxon>Suessiales</taxon>
        <taxon>Symbiodiniaceae</taxon>
        <taxon>Durusdinium</taxon>
    </lineage>
</organism>
<dbReference type="EMBL" id="CAXAMM010001584">
    <property type="protein sequence ID" value="CAK8992610.1"/>
    <property type="molecule type" value="Genomic_DNA"/>
</dbReference>
<keyword evidence="3" id="KW-1185">Reference proteome</keyword>
<comment type="caution">
    <text evidence="2">The sequence shown here is derived from an EMBL/GenBank/DDBJ whole genome shotgun (WGS) entry which is preliminary data.</text>
</comment>
<feature type="compositionally biased region" description="Basic and acidic residues" evidence="1">
    <location>
        <begin position="396"/>
        <end position="408"/>
    </location>
</feature>
<sequence length="455" mass="49785">PNLWKIVERRPLDQEEPPPKGFIGVYVDDFMVVGAKDIVKGALSRIEMEWKCSPAEWVNSERWTKFSGFELRWSSAEEDSGLYVGQQAYIQELLSRHSWVTPATVPFPGVPNEEPEAEVTLEDVRKAQGVVGELLWVSVRSRPDLAYGVAWMGRQVTRAPKRVLEYGCQMLGYLKTTLAWSLHYGRARSSIPGEHYNPTMRVDVLSDASFGPPSGRGCQGVIGTYGGEPVQWESRQQAFCTLSSAEAELLGYTEAMTMGDSLAALTNVLEGTGDGIGIETRHLRLRAHALRERVKWGAWKVIHIPGQHLVADFLTKPIGVAARWQHFFAAMGMKPVVEAVSESLGSKVARIAALVGGLAGVMAWRPSGSTGKAAQSLAVAAMVASLATSWRAGCDSKKRATGPIRDEYADPPYGLQDQVREDEPTCSRDDGSEEEPISEPSPEGSRDYAVDVSHG</sequence>
<reference evidence="2 3" key="1">
    <citation type="submission" date="2024-02" db="EMBL/GenBank/DDBJ databases">
        <authorList>
            <person name="Chen Y."/>
            <person name="Shah S."/>
            <person name="Dougan E. K."/>
            <person name="Thang M."/>
            <person name="Chan C."/>
        </authorList>
    </citation>
    <scope>NUCLEOTIDE SEQUENCE [LARGE SCALE GENOMIC DNA]</scope>
</reference>
<evidence type="ECO:0000313" key="2">
    <source>
        <dbReference type="EMBL" id="CAK8992610.1"/>
    </source>
</evidence>
<dbReference type="Proteomes" id="UP001642464">
    <property type="component" value="Unassembled WGS sequence"/>
</dbReference>
<feature type="non-terminal residue" evidence="2">
    <location>
        <position position="1"/>
    </location>
</feature>
<feature type="compositionally biased region" description="Basic and acidic residues" evidence="1">
    <location>
        <begin position="444"/>
        <end position="455"/>
    </location>
</feature>
<gene>
    <name evidence="2" type="ORF">SCF082_LOCUS3167</name>
</gene>
<feature type="compositionally biased region" description="Basic and acidic residues" evidence="1">
    <location>
        <begin position="418"/>
        <end position="430"/>
    </location>
</feature>
<feature type="region of interest" description="Disordered" evidence="1">
    <location>
        <begin position="396"/>
        <end position="455"/>
    </location>
</feature>
<proteinExistence type="predicted"/>
<protein>
    <submittedName>
        <fullName evidence="2">Retrovirus-related Pol polyprotein from transposon RE1 (Retro element 1) (AtRE1)</fullName>
    </submittedName>
</protein>
<name>A0ABP0HR42_9DINO</name>